<keyword evidence="2 3" id="KW-0040">ANK repeat</keyword>
<organism evidence="4 5">
    <name type="scientific">Oryctes borbonicus</name>
    <dbReference type="NCBI Taxonomy" id="1629725"/>
    <lineage>
        <taxon>Eukaryota</taxon>
        <taxon>Metazoa</taxon>
        <taxon>Ecdysozoa</taxon>
        <taxon>Arthropoda</taxon>
        <taxon>Hexapoda</taxon>
        <taxon>Insecta</taxon>
        <taxon>Pterygota</taxon>
        <taxon>Neoptera</taxon>
        <taxon>Endopterygota</taxon>
        <taxon>Coleoptera</taxon>
        <taxon>Polyphaga</taxon>
        <taxon>Scarabaeiformia</taxon>
        <taxon>Scarabaeidae</taxon>
        <taxon>Dynastinae</taxon>
        <taxon>Oryctes</taxon>
    </lineage>
</organism>
<evidence type="ECO:0000313" key="5">
    <source>
        <dbReference type="Proteomes" id="UP000051574"/>
    </source>
</evidence>
<dbReference type="SUPFAM" id="SSF48403">
    <property type="entry name" value="Ankyrin repeat"/>
    <property type="match status" value="1"/>
</dbReference>
<dbReference type="OrthoDB" id="6431538at2759"/>
<proteinExistence type="predicted"/>
<dbReference type="PANTHER" id="PTHR24198">
    <property type="entry name" value="ANKYRIN REPEAT AND PROTEIN KINASE DOMAIN-CONTAINING PROTEIN"/>
    <property type="match status" value="1"/>
</dbReference>
<dbReference type="Gene3D" id="1.25.40.20">
    <property type="entry name" value="Ankyrin repeat-containing domain"/>
    <property type="match status" value="1"/>
</dbReference>
<dbReference type="AlphaFoldDB" id="A0A0T6B8X8"/>
<evidence type="ECO:0000256" key="3">
    <source>
        <dbReference type="PROSITE-ProRule" id="PRU00023"/>
    </source>
</evidence>
<evidence type="ECO:0000256" key="2">
    <source>
        <dbReference type="ARBA" id="ARBA00023043"/>
    </source>
</evidence>
<dbReference type="GO" id="GO:0005737">
    <property type="term" value="C:cytoplasm"/>
    <property type="evidence" value="ECO:0007669"/>
    <property type="project" value="TreeGrafter"/>
</dbReference>
<dbReference type="InterPro" id="IPR002110">
    <property type="entry name" value="Ankyrin_rpt"/>
</dbReference>
<dbReference type="PROSITE" id="PS50088">
    <property type="entry name" value="ANK_REPEAT"/>
    <property type="match status" value="1"/>
</dbReference>
<name>A0A0T6B8X8_9SCAR</name>
<sequence>LLKKGADVNAVSNVGVTPLHLAVLASNYEIVRNLLNHNANPRLLTILEFTPLMLALSFQDIDMRICELLCSFDIHVGTRLGNPVYCAIKGQHNFAERLILEGADINYIGRIMGAKNSCLLEAISQNDKHLFDLIWPRFNQQLFSKKLSNFLVHFADTCSLKGTELVDCLKLILRSEHGRHLVQVYFNIRKHSFLENFFENLEEYKLTKDDCREIIQALPIVYYDDIFYIYKKFNFNKELQDLLNSYEVNNDLDVERISTHMFIDLLYFNAVQSQSYNLKEILHFLKYHTPDIGFRTHFYNTFSGVGVSTDCKLERLITLYKLCEEIFLKQNIASLQELSRNKLRSIIFSYNKKPYKAIGSLPIPDMFKDILFLKLPIYC</sequence>
<keyword evidence="5" id="KW-1185">Reference proteome</keyword>
<protein>
    <submittedName>
        <fullName evidence="4">Ankyrin repeat-containing protein</fullName>
    </submittedName>
</protein>
<gene>
    <name evidence="4" type="ORF">AMK59_4377</name>
</gene>
<dbReference type="Proteomes" id="UP000051574">
    <property type="component" value="Unassembled WGS sequence"/>
</dbReference>
<reference evidence="4 5" key="1">
    <citation type="submission" date="2015-09" db="EMBL/GenBank/DDBJ databases">
        <title>Draft genome of the scarab beetle Oryctes borbonicus.</title>
        <authorList>
            <person name="Meyer J.M."/>
            <person name="Markov G.V."/>
            <person name="Baskaran P."/>
            <person name="Herrmann M."/>
            <person name="Sommer R.J."/>
            <person name="Roedelsperger C."/>
        </authorList>
    </citation>
    <scope>NUCLEOTIDE SEQUENCE [LARGE SCALE GENOMIC DNA]</scope>
    <source>
        <strain evidence="4">OB123</strain>
        <tissue evidence="4">Whole animal</tissue>
    </source>
</reference>
<evidence type="ECO:0000256" key="1">
    <source>
        <dbReference type="ARBA" id="ARBA00022737"/>
    </source>
</evidence>
<dbReference type="InterPro" id="IPR036770">
    <property type="entry name" value="Ankyrin_rpt-contain_sf"/>
</dbReference>
<feature type="non-terminal residue" evidence="4">
    <location>
        <position position="1"/>
    </location>
</feature>
<feature type="repeat" description="ANK" evidence="3">
    <location>
        <begin position="14"/>
        <end position="46"/>
    </location>
</feature>
<comment type="caution">
    <text evidence="4">The sequence shown here is derived from an EMBL/GenBank/DDBJ whole genome shotgun (WGS) entry which is preliminary data.</text>
</comment>
<keyword evidence="1" id="KW-0677">Repeat</keyword>
<dbReference type="SMART" id="SM00248">
    <property type="entry name" value="ANK"/>
    <property type="match status" value="3"/>
</dbReference>
<accession>A0A0T6B8X8</accession>
<dbReference type="PANTHER" id="PTHR24198:SF165">
    <property type="entry name" value="ANKYRIN REPEAT-CONTAINING PROTEIN-RELATED"/>
    <property type="match status" value="1"/>
</dbReference>
<dbReference type="EMBL" id="LJIG01009131">
    <property type="protein sequence ID" value="KRT83694.1"/>
    <property type="molecule type" value="Genomic_DNA"/>
</dbReference>
<dbReference type="PROSITE" id="PS50297">
    <property type="entry name" value="ANK_REP_REGION"/>
    <property type="match status" value="1"/>
</dbReference>
<evidence type="ECO:0000313" key="4">
    <source>
        <dbReference type="EMBL" id="KRT83694.1"/>
    </source>
</evidence>
<dbReference type="Pfam" id="PF13857">
    <property type="entry name" value="Ank_5"/>
    <property type="match status" value="1"/>
</dbReference>